<accession>A0A8S9Q606</accession>
<name>A0A8S9Q606_BRACR</name>
<feature type="region of interest" description="Disordered" evidence="1">
    <location>
        <begin position="1"/>
        <end position="31"/>
    </location>
</feature>
<comment type="caution">
    <text evidence="2">The sequence shown here is derived from an EMBL/GenBank/DDBJ whole genome shotgun (WGS) entry which is preliminary data.</text>
</comment>
<feature type="compositionally biased region" description="Acidic residues" evidence="1">
    <location>
        <begin position="1"/>
        <end position="15"/>
    </location>
</feature>
<organism evidence="2 3">
    <name type="scientific">Brassica cretica</name>
    <name type="common">Mustard</name>
    <dbReference type="NCBI Taxonomy" id="69181"/>
    <lineage>
        <taxon>Eukaryota</taxon>
        <taxon>Viridiplantae</taxon>
        <taxon>Streptophyta</taxon>
        <taxon>Embryophyta</taxon>
        <taxon>Tracheophyta</taxon>
        <taxon>Spermatophyta</taxon>
        <taxon>Magnoliopsida</taxon>
        <taxon>eudicotyledons</taxon>
        <taxon>Gunneridae</taxon>
        <taxon>Pentapetalae</taxon>
        <taxon>rosids</taxon>
        <taxon>malvids</taxon>
        <taxon>Brassicales</taxon>
        <taxon>Brassicaceae</taxon>
        <taxon>Brassiceae</taxon>
        <taxon>Brassica</taxon>
    </lineage>
</organism>
<sequence>MGVEADSDSDSDDPASCDVPVEETNVRSSKDKGIDLGDIEFSVDESILPGWDPDLAYGDGSGSCEVHILDFDEFFVGLPSSFDPPSSKDELGRSKVVAEGSHIINRGLNMLGSAIEASHREAMVYRLKAEKAEKYLARMQNKILERDSKLAKDLDKAVCRAKRRGRREIVEVVRNCASQFQTEYGNLMEAYSLVDDFRECRGSVGTLWKTQTDDFVFKNEMETMEGGMKDNAHAKAPISPIDGRIQRFWDPIPFSPDTEEVTTEVAGDDEEVDCPADAFRVFMSENFNFDMARPRFTFGFEVYAVSCRLSIFLLQFQPDSYRFNVRDSALLSLCRMFEDHFFFQKNDQDTAVDKNLMFVEICCMAEAVDVFVRGFLFQLSDSVDFGIGLSFDVRAVCFSRRCRVIFL</sequence>
<evidence type="ECO:0000256" key="1">
    <source>
        <dbReference type="SAM" id="MobiDB-lite"/>
    </source>
</evidence>
<evidence type="ECO:0000313" key="2">
    <source>
        <dbReference type="EMBL" id="KAF3539155.1"/>
    </source>
</evidence>
<dbReference type="EMBL" id="QGKX02001290">
    <property type="protein sequence ID" value="KAF3539155.1"/>
    <property type="molecule type" value="Genomic_DNA"/>
</dbReference>
<reference evidence="2" key="1">
    <citation type="submission" date="2019-12" db="EMBL/GenBank/DDBJ databases">
        <title>Genome sequencing and annotation of Brassica cretica.</title>
        <authorList>
            <person name="Studholme D.J."/>
            <person name="Sarris P."/>
        </authorList>
    </citation>
    <scope>NUCLEOTIDE SEQUENCE</scope>
    <source>
        <strain evidence="2">PFS-109/04</strain>
        <tissue evidence="2">Leaf</tissue>
    </source>
</reference>
<gene>
    <name evidence="2" type="ORF">F2Q69_00021395</name>
</gene>
<proteinExistence type="predicted"/>
<dbReference type="AlphaFoldDB" id="A0A8S9Q606"/>
<evidence type="ECO:0000313" key="3">
    <source>
        <dbReference type="Proteomes" id="UP000712600"/>
    </source>
</evidence>
<dbReference type="Proteomes" id="UP000712600">
    <property type="component" value="Unassembled WGS sequence"/>
</dbReference>
<protein>
    <submittedName>
        <fullName evidence="2">Uncharacterized protein</fullName>
    </submittedName>
</protein>